<proteinExistence type="predicted"/>
<comment type="caution">
    <text evidence="2">The sequence shown here is derived from an EMBL/GenBank/DDBJ whole genome shotgun (WGS) entry which is preliminary data.</text>
</comment>
<feature type="region of interest" description="Disordered" evidence="1">
    <location>
        <begin position="82"/>
        <end position="102"/>
    </location>
</feature>
<name>A0ABQ8G7M7_9PEZI</name>
<sequence length="201" mass="22487">MSVSLQQHSPRLMVYSGAHTQLSRFYATNPPHDSAITTPWTVEAPIQAQLPTIHPSLHIRTAPLIPRQYLLPRQSFLPPIHIRTSAANPSPSSPSLSPLPPNHTPIPLTVMNCITRHHFTHGTHPSHTPRTPSLLPFTHNQSHSLSSILLNRQDNVHLSNRQLDNIQQAASSKQARTDSICNTHFQEKASRTHPHISHFSH</sequence>
<reference evidence="2 3" key="1">
    <citation type="journal article" date="2021" name="Nat. Commun.">
        <title>Genetic determinants of endophytism in the Arabidopsis root mycobiome.</title>
        <authorList>
            <person name="Mesny F."/>
            <person name="Miyauchi S."/>
            <person name="Thiergart T."/>
            <person name="Pickel B."/>
            <person name="Atanasova L."/>
            <person name="Karlsson M."/>
            <person name="Huettel B."/>
            <person name="Barry K.W."/>
            <person name="Haridas S."/>
            <person name="Chen C."/>
            <person name="Bauer D."/>
            <person name="Andreopoulos W."/>
            <person name="Pangilinan J."/>
            <person name="LaButti K."/>
            <person name="Riley R."/>
            <person name="Lipzen A."/>
            <person name="Clum A."/>
            <person name="Drula E."/>
            <person name="Henrissat B."/>
            <person name="Kohler A."/>
            <person name="Grigoriev I.V."/>
            <person name="Martin F.M."/>
            <person name="Hacquard S."/>
        </authorList>
    </citation>
    <scope>NUCLEOTIDE SEQUENCE [LARGE SCALE GENOMIC DNA]</scope>
    <source>
        <strain evidence="2 3">MPI-SDFR-AT-0080</strain>
    </source>
</reference>
<dbReference type="EMBL" id="JAGTJR010000016">
    <property type="protein sequence ID" value="KAH7047384.1"/>
    <property type="molecule type" value="Genomic_DNA"/>
</dbReference>
<dbReference type="Proteomes" id="UP000774617">
    <property type="component" value="Unassembled WGS sequence"/>
</dbReference>
<gene>
    <name evidence="2" type="ORF">B0J12DRAFT_119859</name>
</gene>
<protein>
    <submittedName>
        <fullName evidence="2">Uncharacterized protein</fullName>
    </submittedName>
</protein>
<evidence type="ECO:0000313" key="3">
    <source>
        <dbReference type="Proteomes" id="UP000774617"/>
    </source>
</evidence>
<feature type="compositionally biased region" description="Low complexity" evidence="1">
    <location>
        <begin position="85"/>
        <end position="96"/>
    </location>
</feature>
<organism evidence="2 3">
    <name type="scientific">Macrophomina phaseolina</name>
    <dbReference type="NCBI Taxonomy" id="35725"/>
    <lineage>
        <taxon>Eukaryota</taxon>
        <taxon>Fungi</taxon>
        <taxon>Dikarya</taxon>
        <taxon>Ascomycota</taxon>
        <taxon>Pezizomycotina</taxon>
        <taxon>Dothideomycetes</taxon>
        <taxon>Dothideomycetes incertae sedis</taxon>
        <taxon>Botryosphaeriales</taxon>
        <taxon>Botryosphaeriaceae</taxon>
        <taxon>Macrophomina</taxon>
    </lineage>
</organism>
<evidence type="ECO:0000313" key="2">
    <source>
        <dbReference type="EMBL" id="KAH7047384.1"/>
    </source>
</evidence>
<accession>A0ABQ8G7M7</accession>
<keyword evidence="3" id="KW-1185">Reference proteome</keyword>
<evidence type="ECO:0000256" key="1">
    <source>
        <dbReference type="SAM" id="MobiDB-lite"/>
    </source>
</evidence>